<dbReference type="RefSeq" id="WP_425294921.1">
    <property type="nucleotide sequence ID" value="NZ_CACSIP010000002.1"/>
</dbReference>
<dbReference type="EMBL" id="CACSIP010000002">
    <property type="protein sequence ID" value="CAA0089846.1"/>
    <property type="molecule type" value="Genomic_DNA"/>
</dbReference>
<evidence type="ECO:0000259" key="7">
    <source>
        <dbReference type="Pfam" id="PF13190"/>
    </source>
</evidence>
<keyword evidence="4 6" id="KW-1133">Transmembrane helix</keyword>
<dbReference type="GO" id="GO:0005886">
    <property type="term" value="C:plasma membrane"/>
    <property type="evidence" value="ECO:0007669"/>
    <property type="project" value="UniProtKB-SubCell"/>
</dbReference>
<dbReference type="Proteomes" id="UP000430146">
    <property type="component" value="Unassembled WGS sequence"/>
</dbReference>
<reference evidence="8 10" key="1">
    <citation type="submission" date="2019-11" db="EMBL/GenBank/DDBJ databases">
        <authorList>
            <person name="Holert J."/>
        </authorList>
    </citation>
    <scope>NUCLEOTIDE SEQUENCE [LARGE SCALE GENOMIC DNA]</scope>
    <source>
        <strain evidence="8">BC8_1</strain>
    </source>
</reference>
<evidence type="ECO:0000256" key="3">
    <source>
        <dbReference type="ARBA" id="ARBA00022692"/>
    </source>
</evidence>
<dbReference type="EMBL" id="CACSIP010000050">
    <property type="protein sequence ID" value="CAA0133844.1"/>
    <property type="molecule type" value="Genomic_DNA"/>
</dbReference>
<evidence type="ECO:0000313" key="10">
    <source>
        <dbReference type="Proteomes" id="UP000430146"/>
    </source>
</evidence>
<evidence type="ECO:0000256" key="4">
    <source>
        <dbReference type="ARBA" id="ARBA00022989"/>
    </source>
</evidence>
<gene>
    <name evidence="8" type="ORF">AELLOGFF_02642</name>
    <name evidence="9" type="ORF">AELLOGFF_06233</name>
</gene>
<evidence type="ECO:0000256" key="2">
    <source>
        <dbReference type="ARBA" id="ARBA00022475"/>
    </source>
</evidence>
<keyword evidence="2" id="KW-1003">Cell membrane</keyword>
<dbReference type="AlphaFoldDB" id="A0A5S9NLH8"/>
<evidence type="ECO:0000256" key="6">
    <source>
        <dbReference type="SAM" id="Phobius"/>
    </source>
</evidence>
<organism evidence="8 10">
    <name type="scientific">Mycolicibacterium vanbaalenii</name>
    <name type="common">Mycobacterium vanbaalenii</name>
    <dbReference type="NCBI Taxonomy" id="110539"/>
    <lineage>
        <taxon>Bacteria</taxon>
        <taxon>Bacillati</taxon>
        <taxon>Actinomycetota</taxon>
        <taxon>Actinomycetes</taxon>
        <taxon>Mycobacteriales</taxon>
        <taxon>Mycobacteriaceae</taxon>
        <taxon>Mycolicibacterium</taxon>
    </lineage>
</organism>
<keyword evidence="5 6" id="KW-0472">Membrane</keyword>
<evidence type="ECO:0000313" key="9">
    <source>
        <dbReference type="EMBL" id="CAA0133844.1"/>
    </source>
</evidence>
<sequence>MTSAMTQRKWFWVAFAAATLLIAGVVSYLASSSPDGLDSTTLQGCEVVETSDGEQLTGECIAQHAGEHDLADSPLADYALGGREGTGGVAGVIGVLVTVAVAGGGFWLIARSRRGAEDPGASEPSRR</sequence>
<protein>
    <recommendedName>
        <fullName evidence="7">PDGLE domain-containing protein</fullName>
    </recommendedName>
</protein>
<keyword evidence="3 6" id="KW-0812">Transmembrane</keyword>
<feature type="transmembrane region" description="Helical" evidence="6">
    <location>
        <begin position="12"/>
        <end position="30"/>
    </location>
</feature>
<evidence type="ECO:0000256" key="5">
    <source>
        <dbReference type="ARBA" id="ARBA00023136"/>
    </source>
</evidence>
<evidence type="ECO:0000313" key="8">
    <source>
        <dbReference type="EMBL" id="CAA0089846.1"/>
    </source>
</evidence>
<name>A0A5S9NLH8_MYCVN</name>
<proteinExistence type="predicted"/>
<comment type="subcellular location">
    <subcellularLocation>
        <location evidence="1">Cell membrane</location>
    </subcellularLocation>
</comment>
<feature type="domain" description="PDGLE" evidence="7">
    <location>
        <begin position="9"/>
        <end position="111"/>
    </location>
</feature>
<dbReference type="Pfam" id="PF13190">
    <property type="entry name" value="PDGLE"/>
    <property type="match status" value="1"/>
</dbReference>
<keyword evidence="10" id="KW-1185">Reference proteome</keyword>
<accession>A0A5S9NLH8</accession>
<evidence type="ECO:0000256" key="1">
    <source>
        <dbReference type="ARBA" id="ARBA00004236"/>
    </source>
</evidence>
<feature type="transmembrane region" description="Helical" evidence="6">
    <location>
        <begin position="88"/>
        <end position="110"/>
    </location>
</feature>
<dbReference type="InterPro" id="IPR025937">
    <property type="entry name" value="PDGLE_dom"/>
</dbReference>